<dbReference type="Proteomes" id="UP001057402">
    <property type="component" value="Chromosome 4"/>
</dbReference>
<keyword evidence="2" id="KW-1185">Reference proteome</keyword>
<sequence length="322" mass="36433">MGSFIGHVAPGFGFFLIGLWHLYNHIRLHSKHPGAYESRPWFPASRVKYLELFLIMFGCSLSVSMELFIGPDRHQPFDDDGTIPSNHLHNFEHSLISLSFFTYAAFAIVLDRASAVPGPARFGLTNVLGAIAFGQQLLLFRLHSTDHMGVEGQYHLLLQVLILLSLSTTLLGTYLPRSFLLSFVRSGSILFQGMWLMVMGFALWTPGLIPKGCYMNLEEGHKVVRCHSDEALHRAKSLVNIEFSWFVILVTIFAVSLYLVLGNTHGHEAEYQSLIISDKENQQQQRGGYDRDDERDDFEAQRKSFMFMGTSAKSYASSDMER</sequence>
<organism evidence="1 2">
    <name type="scientific">Melastoma candidum</name>
    <dbReference type="NCBI Taxonomy" id="119954"/>
    <lineage>
        <taxon>Eukaryota</taxon>
        <taxon>Viridiplantae</taxon>
        <taxon>Streptophyta</taxon>
        <taxon>Embryophyta</taxon>
        <taxon>Tracheophyta</taxon>
        <taxon>Spermatophyta</taxon>
        <taxon>Magnoliopsida</taxon>
        <taxon>eudicotyledons</taxon>
        <taxon>Gunneridae</taxon>
        <taxon>Pentapetalae</taxon>
        <taxon>rosids</taxon>
        <taxon>malvids</taxon>
        <taxon>Myrtales</taxon>
        <taxon>Melastomataceae</taxon>
        <taxon>Melastomatoideae</taxon>
        <taxon>Melastomateae</taxon>
        <taxon>Melastoma</taxon>
    </lineage>
</organism>
<evidence type="ECO:0000313" key="2">
    <source>
        <dbReference type="Proteomes" id="UP001057402"/>
    </source>
</evidence>
<gene>
    <name evidence="1" type="ORF">MLD38_011798</name>
</gene>
<protein>
    <submittedName>
        <fullName evidence="1">Uncharacterized protein</fullName>
    </submittedName>
</protein>
<accession>A0ACB9R496</accession>
<reference evidence="2" key="1">
    <citation type="journal article" date="2023" name="Front. Plant Sci.">
        <title>Chromosomal-level genome assembly of Melastoma candidum provides insights into trichome evolution.</title>
        <authorList>
            <person name="Zhong Y."/>
            <person name="Wu W."/>
            <person name="Sun C."/>
            <person name="Zou P."/>
            <person name="Liu Y."/>
            <person name="Dai S."/>
            <person name="Zhou R."/>
        </authorList>
    </citation>
    <scope>NUCLEOTIDE SEQUENCE [LARGE SCALE GENOMIC DNA]</scope>
</reference>
<proteinExistence type="predicted"/>
<name>A0ACB9R496_9MYRT</name>
<dbReference type="EMBL" id="CM042883">
    <property type="protein sequence ID" value="KAI4373705.1"/>
    <property type="molecule type" value="Genomic_DNA"/>
</dbReference>
<evidence type="ECO:0000313" key="1">
    <source>
        <dbReference type="EMBL" id="KAI4373705.1"/>
    </source>
</evidence>
<comment type="caution">
    <text evidence="1">The sequence shown here is derived from an EMBL/GenBank/DDBJ whole genome shotgun (WGS) entry which is preliminary data.</text>
</comment>